<dbReference type="eggNOG" id="KOG1584">
    <property type="taxonomic scope" value="Eukaryota"/>
</dbReference>
<sequence>MKIELDWTRQHFGIESVDEPAGAAAAAVVLPRRIFLTPDLTQLGCVDEEPSSKDWPCESGSGTLPTNPKPKELILSAVCTIEEGFFLACVPHRSANMSGAENQRLPLKEKFELMPETLGGQFRKDFPPYLDGLVKSFPHRYVTTPEFAKNAEDVYNLSPRPDDVYISTFPKCGTTWVQELVWMVVNDCDFEKGKKEQLSIRSPFLEMNYMLPIKLAEKFEKEAICRKANSPLVDKIMELLCYWNLMDWLRPFIRKAISLVLGDCLRDLEQIDQMAGPRIIKSHLPLYLLNPQVLSTSKVVYVARNPKDVIVSYYHYHRLLEFHHYTGNLEAFADYFMTDRVYSAPFFPHLLDAWNKRHHPNLHFVFYEDLKRNLRGEIVKISQFLGKKLSDDQLTKLTEHLRFDNFAKNETVNCEIGKEIGLMNNSGHFIRKGKTGDWKNHFSPELNERIDEWMRKNLEGTDLRGVQCTIAISRQNCLFND</sequence>
<dbReference type="GO" id="GO:0051923">
    <property type="term" value="P:sulfation"/>
    <property type="evidence" value="ECO:0000318"/>
    <property type="project" value="GO_Central"/>
</dbReference>
<feature type="domain" description="Sulfotransferase" evidence="3">
    <location>
        <begin position="161"/>
        <end position="461"/>
    </location>
</feature>
<name>E9G420_DAPPU</name>
<dbReference type="GO" id="GO:0008146">
    <property type="term" value="F:sulfotransferase activity"/>
    <property type="evidence" value="ECO:0000318"/>
    <property type="project" value="GO_Central"/>
</dbReference>
<gene>
    <name evidence="4" type="ORF">DAPPUDRAFT_237515</name>
</gene>
<evidence type="ECO:0000259" key="3">
    <source>
        <dbReference type="Pfam" id="PF00685"/>
    </source>
</evidence>
<dbReference type="Gene3D" id="3.40.50.300">
    <property type="entry name" value="P-loop containing nucleotide triphosphate hydrolases"/>
    <property type="match status" value="1"/>
</dbReference>
<dbReference type="Proteomes" id="UP000000305">
    <property type="component" value="Unassembled WGS sequence"/>
</dbReference>
<dbReference type="HOGENOM" id="CLU_027239_1_1_1"/>
<dbReference type="PhylomeDB" id="E9G420"/>
<evidence type="ECO:0000313" key="5">
    <source>
        <dbReference type="Proteomes" id="UP000000305"/>
    </source>
</evidence>
<dbReference type="InParanoid" id="E9G420"/>
<dbReference type="EMBL" id="GL732531">
    <property type="protein sequence ID" value="EFX85868.1"/>
    <property type="molecule type" value="Genomic_DNA"/>
</dbReference>
<dbReference type="FunCoup" id="E9G420">
    <property type="interactions" value="16"/>
</dbReference>
<reference evidence="4 5" key="1">
    <citation type="journal article" date="2011" name="Science">
        <title>The ecoresponsive genome of Daphnia pulex.</title>
        <authorList>
            <person name="Colbourne J.K."/>
            <person name="Pfrender M.E."/>
            <person name="Gilbert D."/>
            <person name="Thomas W.K."/>
            <person name="Tucker A."/>
            <person name="Oakley T.H."/>
            <person name="Tokishita S."/>
            <person name="Aerts A."/>
            <person name="Arnold G.J."/>
            <person name="Basu M.K."/>
            <person name="Bauer D.J."/>
            <person name="Caceres C.E."/>
            <person name="Carmel L."/>
            <person name="Casola C."/>
            <person name="Choi J.H."/>
            <person name="Detter J.C."/>
            <person name="Dong Q."/>
            <person name="Dusheyko S."/>
            <person name="Eads B.D."/>
            <person name="Frohlich T."/>
            <person name="Geiler-Samerotte K.A."/>
            <person name="Gerlach D."/>
            <person name="Hatcher P."/>
            <person name="Jogdeo S."/>
            <person name="Krijgsveld J."/>
            <person name="Kriventseva E.V."/>
            <person name="Kultz D."/>
            <person name="Laforsch C."/>
            <person name="Lindquist E."/>
            <person name="Lopez J."/>
            <person name="Manak J.R."/>
            <person name="Muller J."/>
            <person name="Pangilinan J."/>
            <person name="Patwardhan R.P."/>
            <person name="Pitluck S."/>
            <person name="Pritham E.J."/>
            <person name="Rechtsteiner A."/>
            <person name="Rho M."/>
            <person name="Rogozin I.B."/>
            <person name="Sakarya O."/>
            <person name="Salamov A."/>
            <person name="Schaack S."/>
            <person name="Shapiro H."/>
            <person name="Shiga Y."/>
            <person name="Skalitzky C."/>
            <person name="Smith Z."/>
            <person name="Souvorov A."/>
            <person name="Sung W."/>
            <person name="Tang Z."/>
            <person name="Tsuchiya D."/>
            <person name="Tu H."/>
            <person name="Vos H."/>
            <person name="Wang M."/>
            <person name="Wolf Y.I."/>
            <person name="Yamagata H."/>
            <person name="Yamada T."/>
            <person name="Ye Y."/>
            <person name="Shaw J.R."/>
            <person name="Andrews J."/>
            <person name="Crease T.J."/>
            <person name="Tang H."/>
            <person name="Lucas S.M."/>
            <person name="Robertson H.M."/>
            <person name="Bork P."/>
            <person name="Koonin E.V."/>
            <person name="Zdobnov E.M."/>
            <person name="Grigoriev I.V."/>
            <person name="Lynch M."/>
            <person name="Boore J.L."/>
        </authorList>
    </citation>
    <scope>NUCLEOTIDE SEQUENCE [LARGE SCALE GENOMIC DNA]</scope>
</reference>
<protein>
    <recommendedName>
        <fullName evidence="3">Sulfotransferase domain-containing protein</fullName>
    </recommendedName>
</protein>
<evidence type="ECO:0000256" key="1">
    <source>
        <dbReference type="ARBA" id="ARBA00005771"/>
    </source>
</evidence>
<dbReference type="Pfam" id="PF00685">
    <property type="entry name" value="Sulfotransfer_1"/>
    <property type="match status" value="1"/>
</dbReference>
<accession>E9G420</accession>
<organism evidence="4 5">
    <name type="scientific">Daphnia pulex</name>
    <name type="common">Water flea</name>
    <dbReference type="NCBI Taxonomy" id="6669"/>
    <lineage>
        <taxon>Eukaryota</taxon>
        <taxon>Metazoa</taxon>
        <taxon>Ecdysozoa</taxon>
        <taxon>Arthropoda</taxon>
        <taxon>Crustacea</taxon>
        <taxon>Branchiopoda</taxon>
        <taxon>Diplostraca</taxon>
        <taxon>Cladocera</taxon>
        <taxon>Anomopoda</taxon>
        <taxon>Daphniidae</taxon>
        <taxon>Daphnia</taxon>
    </lineage>
</organism>
<evidence type="ECO:0000256" key="2">
    <source>
        <dbReference type="ARBA" id="ARBA00022679"/>
    </source>
</evidence>
<dbReference type="OrthoDB" id="205623at2759"/>
<keyword evidence="2" id="KW-0808">Transferase</keyword>
<dbReference type="SUPFAM" id="SSF52540">
    <property type="entry name" value="P-loop containing nucleoside triphosphate hydrolases"/>
    <property type="match status" value="1"/>
</dbReference>
<dbReference type="PANTHER" id="PTHR11783">
    <property type="entry name" value="SULFOTRANSFERASE SULT"/>
    <property type="match status" value="1"/>
</dbReference>
<evidence type="ECO:0000313" key="4">
    <source>
        <dbReference type="EMBL" id="EFX85868.1"/>
    </source>
</evidence>
<dbReference type="KEGG" id="dpx:DAPPUDRAFT_237515"/>
<keyword evidence="5" id="KW-1185">Reference proteome</keyword>
<comment type="similarity">
    <text evidence="1">Belongs to the sulfotransferase 1 family.</text>
</comment>
<dbReference type="InterPro" id="IPR027417">
    <property type="entry name" value="P-loop_NTPase"/>
</dbReference>
<proteinExistence type="inferred from homology"/>
<dbReference type="GO" id="GO:0005737">
    <property type="term" value="C:cytoplasm"/>
    <property type="evidence" value="ECO:0000318"/>
    <property type="project" value="GO_Central"/>
</dbReference>
<dbReference type="InterPro" id="IPR000863">
    <property type="entry name" value="Sulfotransferase_dom"/>
</dbReference>
<dbReference type="AlphaFoldDB" id="E9G420"/>